<proteinExistence type="predicted"/>
<dbReference type="PANTHER" id="PTHR30543">
    <property type="entry name" value="CHROMATE REDUCTASE"/>
    <property type="match status" value="1"/>
</dbReference>
<dbReference type="GO" id="GO:0010181">
    <property type="term" value="F:FMN binding"/>
    <property type="evidence" value="ECO:0007669"/>
    <property type="project" value="TreeGrafter"/>
</dbReference>
<evidence type="ECO:0000313" key="2">
    <source>
        <dbReference type="EMBL" id="WTS15294.1"/>
    </source>
</evidence>
<dbReference type="InterPro" id="IPR050712">
    <property type="entry name" value="NAD(P)H-dep_reductase"/>
</dbReference>
<feature type="domain" description="NADPH-dependent FMN reductase-like" evidence="1">
    <location>
        <begin position="21"/>
        <end position="163"/>
    </location>
</feature>
<name>A0AAU1UEZ5_9ACTN</name>
<dbReference type="GO" id="GO:0005829">
    <property type="term" value="C:cytosol"/>
    <property type="evidence" value="ECO:0007669"/>
    <property type="project" value="TreeGrafter"/>
</dbReference>
<organism evidence="2">
    <name type="scientific">Streptomyces sp. NBC_00119</name>
    <dbReference type="NCBI Taxonomy" id="2975659"/>
    <lineage>
        <taxon>Bacteria</taxon>
        <taxon>Bacillati</taxon>
        <taxon>Actinomycetota</taxon>
        <taxon>Actinomycetes</taxon>
        <taxon>Kitasatosporales</taxon>
        <taxon>Streptomycetaceae</taxon>
        <taxon>Streptomyces</taxon>
    </lineage>
</organism>
<accession>A0AAU1UEZ5</accession>
<dbReference type="InterPro" id="IPR029039">
    <property type="entry name" value="Flavoprotein-like_sf"/>
</dbReference>
<evidence type="ECO:0000259" key="1">
    <source>
        <dbReference type="Pfam" id="PF03358"/>
    </source>
</evidence>
<dbReference type="SUPFAM" id="SSF52218">
    <property type="entry name" value="Flavoproteins"/>
    <property type="match status" value="1"/>
</dbReference>
<gene>
    <name evidence="2" type="ORF">OHU69_32200</name>
</gene>
<sequence>MNTTAAPSAAPVSAPTEAPVRVAVVIGSNREGRFGPVVAEWLMSLLGERADFAVDVIDAAATDLPTALSYDPSAEVRAELAKVTPKLAAADAFVVLTPEYNHSYPASLKNVIDWHHAEWQAKPVGFVSYGGISGGLRAVEHLRTVFAELHAVTVRDTVSFANAGSHFDASGAHRDPEAPAAAAKSMLDQLAWWAKALREAKEVRPYGS</sequence>
<dbReference type="EMBL" id="CP108195">
    <property type="protein sequence ID" value="WTS15294.1"/>
    <property type="molecule type" value="Genomic_DNA"/>
</dbReference>
<dbReference type="InterPro" id="IPR005025">
    <property type="entry name" value="FMN_Rdtase-like_dom"/>
</dbReference>
<dbReference type="GO" id="GO:0016491">
    <property type="term" value="F:oxidoreductase activity"/>
    <property type="evidence" value="ECO:0007669"/>
    <property type="project" value="InterPro"/>
</dbReference>
<dbReference type="Pfam" id="PF03358">
    <property type="entry name" value="FMN_red"/>
    <property type="match status" value="1"/>
</dbReference>
<dbReference type="PANTHER" id="PTHR30543:SF21">
    <property type="entry name" value="NAD(P)H-DEPENDENT FMN REDUCTASE LOT6"/>
    <property type="match status" value="1"/>
</dbReference>
<reference evidence="2" key="1">
    <citation type="submission" date="2022-10" db="EMBL/GenBank/DDBJ databases">
        <title>The complete genomes of actinobacterial strains from the NBC collection.</title>
        <authorList>
            <person name="Joergensen T.S."/>
            <person name="Alvarez Arevalo M."/>
            <person name="Sterndorff E.B."/>
            <person name="Faurdal D."/>
            <person name="Vuksanovic O."/>
            <person name="Mourched A.-S."/>
            <person name="Charusanti P."/>
            <person name="Shaw S."/>
            <person name="Blin K."/>
            <person name="Weber T."/>
        </authorList>
    </citation>
    <scope>NUCLEOTIDE SEQUENCE</scope>
    <source>
        <strain evidence="2">NBC_00119</strain>
    </source>
</reference>
<dbReference type="AlphaFoldDB" id="A0AAU1UEZ5"/>
<dbReference type="Gene3D" id="3.40.50.360">
    <property type="match status" value="1"/>
</dbReference>
<protein>
    <submittedName>
        <fullName evidence="2">NAD(P)H-dependent oxidoreductase</fullName>
    </submittedName>
</protein>